<evidence type="ECO:0008006" key="5">
    <source>
        <dbReference type="Google" id="ProtNLM"/>
    </source>
</evidence>
<accession>A0ABT5IA38</accession>
<dbReference type="EMBL" id="JAQQKW010000001">
    <property type="protein sequence ID" value="MDC7692978.1"/>
    <property type="molecule type" value="Genomic_DNA"/>
</dbReference>
<keyword evidence="4" id="KW-1185">Reference proteome</keyword>
<evidence type="ECO:0000256" key="2">
    <source>
        <dbReference type="SAM" id="SignalP"/>
    </source>
</evidence>
<evidence type="ECO:0000313" key="4">
    <source>
        <dbReference type="Proteomes" id="UP001216595"/>
    </source>
</evidence>
<dbReference type="InterPro" id="IPR048887">
    <property type="entry name" value="NtrZ-like"/>
</dbReference>
<feature type="compositionally biased region" description="Basic and acidic residues" evidence="1">
    <location>
        <begin position="120"/>
        <end position="137"/>
    </location>
</feature>
<evidence type="ECO:0000313" key="3">
    <source>
        <dbReference type="EMBL" id="MDC7692978.1"/>
    </source>
</evidence>
<name>A0ABT5IA38_9CAUL</name>
<feature type="chain" id="PRO_5046664669" description="Porin" evidence="2">
    <location>
        <begin position="25"/>
        <end position="137"/>
    </location>
</feature>
<organism evidence="3 4">
    <name type="scientific">Asticcacaulis currens</name>
    <dbReference type="NCBI Taxonomy" id="2984210"/>
    <lineage>
        <taxon>Bacteria</taxon>
        <taxon>Pseudomonadati</taxon>
        <taxon>Pseudomonadota</taxon>
        <taxon>Alphaproteobacteria</taxon>
        <taxon>Caulobacterales</taxon>
        <taxon>Caulobacteraceae</taxon>
        <taxon>Asticcacaulis</taxon>
    </lineage>
</organism>
<comment type="caution">
    <text evidence="3">The sequence shown here is derived from an EMBL/GenBank/DDBJ whole genome shotgun (WGS) entry which is preliminary data.</text>
</comment>
<gene>
    <name evidence="3" type="ORF">PQU94_01645</name>
</gene>
<sequence>MKRVIAAGVSVMAVALVASMPAYALNSQNSKPKASESSAPLSLSTISTDTTGASRQQSKIYQWSVKGRWGLKLDLNQDEARPSGWNDVDAGAFYKISPSVRVGGTVGFGEKTKSLQPRDPAADKDQPRVRLETTFKF</sequence>
<proteinExistence type="predicted"/>
<feature type="region of interest" description="Disordered" evidence="1">
    <location>
        <begin position="27"/>
        <end position="57"/>
    </location>
</feature>
<keyword evidence="2" id="KW-0732">Signal</keyword>
<dbReference type="RefSeq" id="WP_272739754.1">
    <property type="nucleotide sequence ID" value="NZ_JAQQKW010000001.1"/>
</dbReference>
<feature type="region of interest" description="Disordered" evidence="1">
    <location>
        <begin position="107"/>
        <end position="137"/>
    </location>
</feature>
<dbReference type="Proteomes" id="UP001216595">
    <property type="component" value="Unassembled WGS sequence"/>
</dbReference>
<protein>
    <recommendedName>
        <fullName evidence="5">Porin</fullName>
    </recommendedName>
</protein>
<dbReference type="Pfam" id="PF20841">
    <property type="entry name" value="NtrZ"/>
    <property type="match status" value="1"/>
</dbReference>
<feature type="signal peptide" evidence="2">
    <location>
        <begin position="1"/>
        <end position="24"/>
    </location>
</feature>
<evidence type="ECO:0000256" key="1">
    <source>
        <dbReference type="SAM" id="MobiDB-lite"/>
    </source>
</evidence>
<reference evidence="3 4" key="1">
    <citation type="submission" date="2023-01" db="EMBL/GenBank/DDBJ databases">
        <title>Novel species of the genus Asticcacaulis isolated from rivers.</title>
        <authorList>
            <person name="Lu H."/>
        </authorList>
    </citation>
    <scope>NUCLEOTIDE SEQUENCE [LARGE SCALE GENOMIC DNA]</scope>
    <source>
        <strain evidence="3 4">DXS10W</strain>
    </source>
</reference>